<name>A0A5B0QP12_PUCGR</name>
<gene>
    <name evidence="1" type="ORF">PGT21_027704</name>
</gene>
<sequence length="421" mass="47718">MTQMLELVADSSRQAPEQLGHQGDLVIQGFRSLVIQWDSYSVWLPGRTSIEERAAMSSVMSKEDLLSSLQSSILLILQRQILSLSLALMPSHLQKEPGKNLKLLLQSQSALDHSLRQIECIIDILCPQHLGIPNRTDDQHLKALKSFRLYGLKSKFSKLLSQELLNIFRKAPELIQQLNLSTDQNPLNQTDDPTCHPSGFSAEHTLISLAEHTLPALDMAESMVDWLKGSDLDLAQEYWNFKLVTLDELVRLCKEMCLVMGNEKSAGNQLVREPVIRLARLVIPIIKLSRLFLYKLSRRGINQRRLCLLYSEMSSDQIESLSHAAGNITRDLLQLLTLFTRADTAYGAVSSQQFTEKAQTLKDSFENPLLLSILYILPLIPETDGSPTQDSYRDWLVTWNTLRILAIHNFINCAKSFENDH</sequence>
<keyword evidence="2" id="KW-1185">Reference proteome</keyword>
<comment type="caution">
    <text evidence="1">The sequence shown here is derived from an EMBL/GenBank/DDBJ whole genome shotgun (WGS) entry which is preliminary data.</text>
</comment>
<evidence type="ECO:0000313" key="1">
    <source>
        <dbReference type="EMBL" id="KAA1114942.1"/>
    </source>
</evidence>
<dbReference type="Proteomes" id="UP000324748">
    <property type="component" value="Unassembled WGS sequence"/>
</dbReference>
<organism evidence="1 2">
    <name type="scientific">Puccinia graminis f. sp. tritici</name>
    <dbReference type="NCBI Taxonomy" id="56615"/>
    <lineage>
        <taxon>Eukaryota</taxon>
        <taxon>Fungi</taxon>
        <taxon>Dikarya</taxon>
        <taxon>Basidiomycota</taxon>
        <taxon>Pucciniomycotina</taxon>
        <taxon>Pucciniomycetes</taxon>
        <taxon>Pucciniales</taxon>
        <taxon>Pucciniaceae</taxon>
        <taxon>Puccinia</taxon>
    </lineage>
</organism>
<protein>
    <submittedName>
        <fullName evidence="1">Uncharacterized protein</fullName>
    </submittedName>
</protein>
<dbReference type="PANTHER" id="PTHR33069">
    <property type="entry name" value="CHROMOSOME 7, WHOLE GENOME SHOTGUN SEQUENCE-RELATED"/>
    <property type="match status" value="1"/>
</dbReference>
<dbReference type="EMBL" id="VSWC01000014">
    <property type="protein sequence ID" value="KAA1114942.1"/>
    <property type="molecule type" value="Genomic_DNA"/>
</dbReference>
<accession>A0A5B0QP12</accession>
<dbReference type="PANTHER" id="PTHR33069:SF3">
    <property type="entry name" value="DYNEIN HEAVY CHAIN TAIL DOMAIN-CONTAINING PROTEIN"/>
    <property type="match status" value="1"/>
</dbReference>
<proteinExistence type="predicted"/>
<dbReference type="OrthoDB" id="2508970at2759"/>
<reference evidence="1 2" key="1">
    <citation type="submission" date="2019-05" db="EMBL/GenBank/DDBJ databases">
        <title>Emergence of the Ug99 lineage of the wheat stem rust pathogen through somatic hybridization.</title>
        <authorList>
            <person name="Li F."/>
            <person name="Upadhyaya N.M."/>
            <person name="Sperschneider J."/>
            <person name="Matny O."/>
            <person name="Nguyen-Phuc H."/>
            <person name="Mago R."/>
            <person name="Raley C."/>
            <person name="Miller M.E."/>
            <person name="Silverstein K.A.T."/>
            <person name="Henningsen E."/>
            <person name="Hirsch C.D."/>
            <person name="Visser B."/>
            <person name="Pretorius Z.A."/>
            <person name="Steffenson B.J."/>
            <person name="Schwessinger B."/>
            <person name="Dodds P.N."/>
            <person name="Figueroa M."/>
        </authorList>
    </citation>
    <scope>NUCLEOTIDE SEQUENCE [LARGE SCALE GENOMIC DNA]</scope>
    <source>
        <strain evidence="1">21-0</strain>
    </source>
</reference>
<dbReference type="AlphaFoldDB" id="A0A5B0QP12"/>
<evidence type="ECO:0000313" key="2">
    <source>
        <dbReference type="Proteomes" id="UP000324748"/>
    </source>
</evidence>